<dbReference type="AlphaFoldDB" id="A0A9D1PB11"/>
<protein>
    <submittedName>
        <fullName evidence="5">ATP-binding cassette domain-containing protein</fullName>
    </submittedName>
</protein>
<evidence type="ECO:0000256" key="3">
    <source>
        <dbReference type="ARBA" id="ARBA00022840"/>
    </source>
</evidence>
<dbReference type="InterPro" id="IPR027417">
    <property type="entry name" value="P-loop_NTPase"/>
</dbReference>
<evidence type="ECO:0000313" key="6">
    <source>
        <dbReference type="Proteomes" id="UP000886814"/>
    </source>
</evidence>
<dbReference type="PROSITE" id="PS50893">
    <property type="entry name" value="ABC_TRANSPORTER_2"/>
    <property type="match status" value="1"/>
</dbReference>
<dbReference type="InterPro" id="IPR003439">
    <property type="entry name" value="ABC_transporter-like_ATP-bd"/>
</dbReference>
<dbReference type="GO" id="GO:0005524">
    <property type="term" value="F:ATP binding"/>
    <property type="evidence" value="ECO:0007669"/>
    <property type="project" value="UniProtKB-KW"/>
</dbReference>
<evidence type="ECO:0000256" key="1">
    <source>
        <dbReference type="ARBA" id="ARBA00022448"/>
    </source>
</evidence>
<comment type="caution">
    <text evidence="5">The sequence shown here is derived from an EMBL/GenBank/DDBJ whole genome shotgun (WGS) entry which is preliminary data.</text>
</comment>
<dbReference type="Pfam" id="PF00005">
    <property type="entry name" value="ABC_tran"/>
    <property type="match status" value="1"/>
</dbReference>
<sequence length="195" mass="22134">MDIQIEHLDKAYGENQVLKDFSAVIPEGKTTCIMAPSGKGKTTLLNILLGLEPYDRGIIRGLEGKKKSAVFQEDRLCENLSSRANIRMVRERKSSGRCEFSKKMEEGLEALKLKEWGDRPVRELSGGMKRRTAILRALLADWEILFMDEPFKGLDIETKKKVIEYVKREGHGRTVVFVTHDPEEAKEMGAKILVL</sequence>
<keyword evidence="2" id="KW-0547">Nucleotide-binding</keyword>
<dbReference type="EMBL" id="DXIQ01000012">
    <property type="protein sequence ID" value="HIV37848.1"/>
    <property type="molecule type" value="Genomic_DNA"/>
</dbReference>
<dbReference type="PANTHER" id="PTHR42781:SF8">
    <property type="entry name" value="BICARBONATE TRANSPORT ATP-BINDING PROTEIN CMPC"/>
    <property type="match status" value="1"/>
</dbReference>
<evidence type="ECO:0000256" key="2">
    <source>
        <dbReference type="ARBA" id="ARBA00022741"/>
    </source>
</evidence>
<dbReference type="GO" id="GO:0016887">
    <property type="term" value="F:ATP hydrolysis activity"/>
    <property type="evidence" value="ECO:0007669"/>
    <property type="project" value="InterPro"/>
</dbReference>
<dbReference type="SUPFAM" id="SSF52540">
    <property type="entry name" value="P-loop containing nucleoside triphosphate hydrolases"/>
    <property type="match status" value="1"/>
</dbReference>
<dbReference type="InterPro" id="IPR050093">
    <property type="entry name" value="ABC_SmlMolc_Importer"/>
</dbReference>
<reference evidence="5" key="2">
    <citation type="submission" date="2021-04" db="EMBL/GenBank/DDBJ databases">
        <authorList>
            <person name="Gilroy R."/>
        </authorList>
    </citation>
    <scope>NUCLEOTIDE SEQUENCE</scope>
    <source>
        <strain evidence="5">CHK195-9823</strain>
    </source>
</reference>
<proteinExistence type="predicted"/>
<name>A0A9D1PB11_9FIRM</name>
<dbReference type="PANTHER" id="PTHR42781">
    <property type="entry name" value="SPERMIDINE/PUTRESCINE IMPORT ATP-BINDING PROTEIN POTA"/>
    <property type="match status" value="1"/>
</dbReference>
<gene>
    <name evidence="5" type="ORF">H9747_02435</name>
</gene>
<organism evidence="5 6">
    <name type="scientific">Candidatus Blautia stercorigallinarum</name>
    <dbReference type="NCBI Taxonomy" id="2838501"/>
    <lineage>
        <taxon>Bacteria</taxon>
        <taxon>Bacillati</taxon>
        <taxon>Bacillota</taxon>
        <taxon>Clostridia</taxon>
        <taxon>Lachnospirales</taxon>
        <taxon>Lachnospiraceae</taxon>
        <taxon>Blautia</taxon>
    </lineage>
</organism>
<keyword evidence="1" id="KW-0813">Transport</keyword>
<dbReference type="Gene3D" id="3.40.50.300">
    <property type="entry name" value="P-loop containing nucleotide triphosphate hydrolases"/>
    <property type="match status" value="1"/>
</dbReference>
<reference evidence="5" key="1">
    <citation type="journal article" date="2021" name="PeerJ">
        <title>Extensive microbial diversity within the chicken gut microbiome revealed by metagenomics and culture.</title>
        <authorList>
            <person name="Gilroy R."/>
            <person name="Ravi A."/>
            <person name="Getino M."/>
            <person name="Pursley I."/>
            <person name="Horton D.L."/>
            <person name="Alikhan N.F."/>
            <person name="Baker D."/>
            <person name="Gharbi K."/>
            <person name="Hall N."/>
            <person name="Watson M."/>
            <person name="Adriaenssens E.M."/>
            <person name="Foster-Nyarko E."/>
            <person name="Jarju S."/>
            <person name="Secka A."/>
            <person name="Antonio M."/>
            <person name="Oren A."/>
            <person name="Chaudhuri R.R."/>
            <person name="La Ragione R."/>
            <person name="Hildebrand F."/>
            <person name="Pallen M.J."/>
        </authorList>
    </citation>
    <scope>NUCLEOTIDE SEQUENCE</scope>
    <source>
        <strain evidence="5">CHK195-9823</strain>
    </source>
</reference>
<dbReference type="Proteomes" id="UP000886814">
    <property type="component" value="Unassembled WGS sequence"/>
</dbReference>
<accession>A0A9D1PB11</accession>
<evidence type="ECO:0000259" key="4">
    <source>
        <dbReference type="PROSITE" id="PS50893"/>
    </source>
</evidence>
<feature type="domain" description="ABC transporter" evidence="4">
    <location>
        <begin position="3"/>
        <end position="195"/>
    </location>
</feature>
<dbReference type="InterPro" id="IPR003593">
    <property type="entry name" value="AAA+_ATPase"/>
</dbReference>
<dbReference type="SMART" id="SM00382">
    <property type="entry name" value="AAA"/>
    <property type="match status" value="1"/>
</dbReference>
<keyword evidence="3 5" id="KW-0067">ATP-binding</keyword>
<evidence type="ECO:0000313" key="5">
    <source>
        <dbReference type="EMBL" id="HIV37848.1"/>
    </source>
</evidence>